<feature type="transmembrane region" description="Helical" evidence="1">
    <location>
        <begin position="135"/>
        <end position="158"/>
    </location>
</feature>
<evidence type="ECO:0000313" key="2">
    <source>
        <dbReference type="EMBL" id="KAF8433275.1"/>
    </source>
</evidence>
<name>A0AAD4BL78_BOLED</name>
<reference evidence="2" key="2">
    <citation type="journal article" date="2020" name="Nat. Commun.">
        <title>Large-scale genome sequencing of mycorrhizal fungi provides insights into the early evolution of symbiotic traits.</title>
        <authorList>
            <person name="Miyauchi S."/>
            <person name="Kiss E."/>
            <person name="Kuo A."/>
            <person name="Drula E."/>
            <person name="Kohler A."/>
            <person name="Sanchez-Garcia M."/>
            <person name="Morin E."/>
            <person name="Andreopoulos B."/>
            <person name="Barry K.W."/>
            <person name="Bonito G."/>
            <person name="Buee M."/>
            <person name="Carver A."/>
            <person name="Chen C."/>
            <person name="Cichocki N."/>
            <person name="Clum A."/>
            <person name="Culley D."/>
            <person name="Crous P.W."/>
            <person name="Fauchery L."/>
            <person name="Girlanda M."/>
            <person name="Hayes R.D."/>
            <person name="Keri Z."/>
            <person name="LaButti K."/>
            <person name="Lipzen A."/>
            <person name="Lombard V."/>
            <person name="Magnuson J."/>
            <person name="Maillard F."/>
            <person name="Murat C."/>
            <person name="Nolan M."/>
            <person name="Ohm R.A."/>
            <person name="Pangilinan J."/>
            <person name="Pereira M.F."/>
            <person name="Perotto S."/>
            <person name="Peter M."/>
            <person name="Pfister S."/>
            <person name="Riley R."/>
            <person name="Sitrit Y."/>
            <person name="Stielow J.B."/>
            <person name="Szollosi G."/>
            <person name="Zifcakova L."/>
            <person name="Stursova M."/>
            <person name="Spatafora J.W."/>
            <person name="Tedersoo L."/>
            <person name="Vaario L.M."/>
            <person name="Yamada A."/>
            <person name="Yan M."/>
            <person name="Wang P."/>
            <person name="Xu J."/>
            <person name="Bruns T."/>
            <person name="Baldrian P."/>
            <person name="Vilgalys R."/>
            <person name="Dunand C."/>
            <person name="Henrissat B."/>
            <person name="Grigoriev I.V."/>
            <person name="Hibbett D."/>
            <person name="Nagy L.G."/>
            <person name="Martin F.M."/>
        </authorList>
    </citation>
    <scope>NUCLEOTIDE SEQUENCE</scope>
    <source>
        <strain evidence="2">BED1</strain>
    </source>
</reference>
<feature type="transmembrane region" description="Helical" evidence="1">
    <location>
        <begin position="17"/>
        <end position="39"/>
    </location>
</feature>
<feature type="transmembrane region" description="Helical" evidence="1">
    <location>
        <begin position="164"/>
        <end position="189"/>
    </location>
</feature>
<evidence type="ECO:0000313" key="3">
    <source>
        <dbReference type="Proteomes" id="UP001194468"/>
    </source>
</evidence>
<organism evidence="2 3">
    <name type="scientific">Boletus edulis BED1</name>
    <dbReference type="NCBI Taxonomy" id="1328754"/>
    <lineage>
        <taxon>Eukaryota</taxon>
        <taxon>Fungi</taxon>
        <taxon>Dikarya</taxon>
        <taxon>Basidiomycota</taxon>
        <taxon>Agaricomycotina</taxon>
        <taxon>Agaricomycetes</taxon>
        <taxon>Agaricomycetidae</taxon>
        <taxon>Boletales</taxon>
        <taxon>Boletineae</taxon>
        <taxon>Boletaceae</taxon>
        <taxon>Boletoideae</taxon>
        <taxon>Boletus</taxon>
    </lineage>
</organism>
<gene>
    <name evidence="2" type="ORF">L210DRAFT_3633200</name>
</gene>
<dbReference type="AlphaFoldDB" id="A0AAD4BL78"/>
<dbReference type="Proteomes" id="UP001194468">
    <property type="component" value="Unassembled WGS sequence"/>
</dbReference>
<reference evidence="2" key="1">
    <citation type="submission" date="2019-10" db="EMBL/GenBank/DDBJ databases">
        <authorList>
            <consortium name="DOE Joint Genome Institute"/>
            <person name="Kuo A."/>
            <person name="Miyauchi S."/>
            <person name="Kiss E."/>
            <person name="Drula E."/>
            <person name="Kohler A."/>
            <person name="Sanchez-Garcia M."/>
            <person name="Andreopoulos B."/>
            <person name="Barry K.W."/>
            <person name="Bonito G."/>
            <person name="Buee M."/>
            <person name="Carver A."/>
            <person name="Chen C."/>
            <person name="Cichocki N."/>
            <person name="Clum A."/>
            <person name="Culley D."/>
            <person name="Crous P.W."/>
            <person name="Fauchery L."/>
            <person name="Girlanda M."/>
            <person name="Hayes R."/>
            <person name="Keri Z."/>
            <person name="LaButti K."/>
            <person name="Lipzen A."/>
            <person name="Lombard V."/>
            <person name="Magnuson J."/>
            <person name="Maillard F."/>
            <person name="Morin E."/>
            <person name="Murat C."/>
            <person name="Nolan M."/>
            <person name="Ohm R."/>
            <person name="Pangilinan J."/>
            <person name="Pereira M."/>
            <person name="Perotto S."/>
            <person name="Peter M."/>
            <person name="Riley R."/>
            <person name="Sitrit Y."/>
            <person name="Stielow B."/>
            <person name="Szollosi G."/>
            <person name="Zifcakova L."/>
            <person name="Stursova M."/>
            <person name="Spatafora J.W."/>
            <person name="Tedersoo L."/>
            <person name="Vaario L.-M."/>
            <person name="Yamada A."/>
            <person name="Yan M."/>
            <person name="Wang P."/>
            <person name="Xu J."/>
            <person name="Bruns T."/>
            <person name="Baldrian P."/>
            <person name="Vilgalys R."/>
            <person name="Henrissat B."/>
            <person name="Grigoriev I.V."/>
            <person name="Hibbett D."/>
            <person name="Nagy L.G."/>
            <person name="Martin F.M."/>
        </authorList>
    </citation>
    <scope>NUCLEOTIDE SEQUENCE</scope>
    <source>
        <strain evidence="2">BED1</strain>
    </source>
</reference>
<keyword evidence="1" id="KW-1133">Transmembrane helix</keyword>
<keyword evidence="3" id="KW-1185">Reference proteome</keyword>
<keyword evidence="1" id="KW-0472">Membrane</keyword>
<keyword evidence="1" id="KW-0812">Transmembrane</keyword>
<feature type="transmembrane region" description="Helical" evidence="1">
    <location>
        <begin position="236"/>
        <end position="257"/>
    </location>
</feature>
<proteinExistence type="predicted"/>
<comment type="caution">
    <text evidence="2">The sequence shown here is derived from an EMBL/GenBank/DDBJ whole genome shotgun (WGS) entry which is preliminary data.</text>
</comment>
<protein>
    <submittedName>
        <fullName evidence="2">Uncharacterized protein</fullName>
    </submittedName>
</protein>
<sequence length="294" mass="32516">MATASAKLPPIVKISMIGIWIETLLYGVNCVMYGLCMSCLLRGAKSAARRWVLIVISTVIFLLCTIHVGASLQQLLDAFVYAPADVPNYSTTYWLDYTTTVRVLKDYDYDTLVLAQDIILIWRLYVVFMCDWRVIVFPIMLAAGRSGCTYASSVVPYGPVTTSFVISAWVTGSILNVIVSGGIVARLWWIGRTIASLTATSTNRFASSIYMVIESGAITAVCSTAVFALLKLKSPIFLTSLDIITQLIVLNPLLIVVQAEKTSRYRITKGDFPRLMPIAQDQIRFRVAASREQV</sequence>
<feature type="transmembrane region" description="Helical" evidence="1">
    <location>
        <begin position="51"/>
        <end position="70"/>
    </location>
</feature>
<evidence type="ECO:0000256" key="1">
    <source>
        <dbReference type="SAM" id="Phobius"/>
    </source>
</evidence>
<feature type="transmembrane region" description="Helical" evidence="1">
    <location>
        <begin position="209"/>
        <end position="230"/>
    </location>
</feature>
<accession>A0AAD4BL78</accession>
<dbReference type="EMBL" id="WHUW01000035">
    <property type="protein sequence ID" value="KAF8433275.1"/>
    <property type="molecule type" value="Genomic_DNA"/>
</dbReference>
<feature type="transmembrane region" description="Helical" evidence="1">
    <location>
        <begin position="111"/>
        <end position="128"/>
    </location>
</feature>